<dbReference type="InterPro" id="IPR025662">
    <property type="entry name" value="Sigma_54_int_dom_ATP-bd_1"/>
</dbReference>
<dbReference type="InterPro" id="IPR003593">
    <property type="entry name" value="AAA+_ATPase"/>
</dbReference>
<evidence type="ECO:0000256" key="5">
    <source>
        <dbReference type="ARBA" id="ARBA00023163"/>
    </source>
</evidence>
<evidence type="ECO:0000313" key="8">
    <source>
        <dbReference type="Proteomes" id="UP000002432"/>
    </source>
</evidence>
<dbReference type="KEGG" id="aba:Acid345_3750"/>
<dbReference type="PROSITE" id="PS00675">
    <property type="entry name" value="SIGMA54_INTERACT_1"/>
    <property type="match status" value="1"/>
</dbReference>
<keyword evidence="2" id="KW-0067">ATP-binding</keyword>
<evidence type="ECO:0000256" key="1">
    <source>
        <dbReference type="ARBA" id="ARBA00022741"/>
    </source>
</evidence>
<keyword evidence="1" id="KW-0547">Nucleotide-binding</keyword>
<dbReference type="SMART" id="SM00382">
    <property type="entry name" value="AAA"/>
    <property type="match status" value="1"/>
</dbReference>
<evidence type="ECO:0000259" key="6">
    <source>
        <dbReference type="PROSITE" id="PS50045"/>
    </source>
</evidence>
<dbReference type="OrthoDB" id="9771372at2"/>
<dbReference type="FunFam" id="3.40.50.300:FF:000006">
    <property type="entry name" value="DNA-binding transcriptional regulator NtrC"/>
    <property type="match status" value="1"/>
</dbReference>
<dbReference type="SUPFAM" id="SSF46689">
    <property type="entry name" value="Homeodomain-like"/>
    <property type="match status" value="1"/>
</dbReference>
<evidence type="ECO:0000256" key="3">
    <source>
        <dbReference type="ARBA" id="ARBA00023015"/>
    </source>
</evidence>
<keyword evidence="3" id="KW-0805">Transcription regulation</keyword>
<dbReference type="PROSITE" id="PS00676">
    <property type="entry name" value="SIGMA54_INTERACT_2"/>
    <property type="match status" value="1"/>
</dbReference>
<dbReference type="STRING" id="204669.Acid345_3750"/>
<keyword evidence="4 7" id="KW-0238">DNA-binding</keyword>
<dbReference type="EnsemblBacteria" id="ABF42750">
    <property type="protein sequence ID" value="ABF42750"/>
    <property type="gene ID" value="Acid345_3750"/>
</dbReference>
<feature type="domain" description="Sigma-54 factor interaction" evidence="6">
    <location>
        <begin position="60"/>
        <end position="289"/>
    </location>
</feature>
<dbReference type="PROSITE" id="PS50045">
    <property type="entry name" value="SIGMA54_INTERACT_4"/>
    <property type="match status" value="1"/>
</dbReference>
<dbReference type="SUPFAM" id="SSF52540">
    <property type="entry name" value="P-loop containing nucleoside triphosphate hydrolases"/>
    <property type="match status" value="1"/>
</dbReference>
<organism evidence="7 8">
    <name type="scientific">Koribacter versatilis (strain Ellin345)</name>
    <dbReference type="NCBI Taxonomy" id="204669"/>
    <lineage>
        <taxon>Bacteria</taxon>
        <taxon>Pseudomonadati</taxon>
        <taxon>Acidobacteriota</taxon>
        <taxon>Terriglobia</taxon>
        <taxon>Terriglobales</taxon>
        <taxon>Candidatus Korobacteraceae</taxon>
        <taxon>Candidatus Korobacter</taxon>
    </lineage>
</organism>
<dbReference type="Gene3D" id="1.10.10.60">
    <property type="entry name" value="Homeodomain-like"/>
    <property type="match status" value="1"/>
</dbReference>
<dbReference type="Gene3D" id="3.40.50.300">
    <property type="entry name" value="P-loop containing nucleotide triphosphate hydrolases"/>
    <property type="match status" value="1"/>
</dbReference>
<dbReference type="PANTHER" id="PTHR32071:SF123">
    <property type="entry name" value="DNA-BINDING TRANSCRIPTIONAL ACTIVATOR HYFR-RELATED"/>
    <property type="match status" value="1"/>
</dbReference>
<dbReference type="Pfam" id="PF00158">
    <property type="entry name" value="Sigma54_activat"/>
    <property type="match status" value="1"/>
</dbReference>
<dbReference type="InterPro" id="IPR025943">
    <property type="entry name" value="Sigma_54_int_dom_ATP-bd_2"/>
</dbReference>
<reference evidence="7 8" key="1">
    <citation type="journal article" date="2009" name="Appl. Environ. Microbiol.">
        <title>Three genomes from the phylum Acidobacteria provide insight into the lifestyles of these microorganisms in soils.</title>
        <authorList>
            <person name="Ward N.L."/>
            <person name="Challacombe J.F."/>
            <person name="Janssen P.H."/>
            <person name="Henrissat B."/>
            <person name="Coutinho P.M."/>
            <person name="Wu M."/>
            <person name="Xie G."/>
            <person name="Haft D.H."/>
            <person name="Sait M."/>
            <person name="Badger J."/>
            <person name="Barabote R.D."/>
            <person name="Bradley B."/>
            <person name="Brettin T.S."/>
            <person name="Brinkac L.M."/>
            <person name="Bruce D."/>
            <person name="Creasy T."/>
            <person name="Daugherty S.C."/>
            <person name="Davidsen T.M."/>
            <person name="DeBoy R.T."/>
            <person name="Detter J.C."/>
            <person name="Dodson R.J."/>
            <person name="Durkin A.S."/>
            <person name="Ganapathy A."/>
            <person name="Gwinn-Giglio M."/>
            <person name="Han C.S."/>
            <person name="Khouri H."/>
            <person name="Kiss H."/>
            <person name="Kothari S.P."/>
            <person name="Madupu R."/>
            <person name="Nelson K.E."/>
            <person name="Nelson W.C."/>
            <person name="Paulsen I."/>
            <person name="Penn K."/>
            <person name="Ren Q."/>
            <person name="Rosovitz M.J."/>
            <person name="Selengut J.D."/>
            <person name="Shrivastava S."/>
            <person name="Sullivan S.A."/>
            <person name="Tapia R."/>
            <person name="Thompson L.S."/>
            <person name="Watkins K.L."/>
            <person name="Yang Q."/>
            <person name="Yu C."/>
            <person name="Zafar N."/>
            <person name="Zhou L."/>
            <person name="Kuske C.R."/>
        </authorList>
    </citation>
    <scope>NUCLEOTIDE SEQUENCE [LARGE SCALE GENOMIC DNA]</scope>
    <source>
        <strain evidence="7 8">Ellin345</strain>
    </source>
</reference>
<dbReference type="eggNOG" id="COG3829">
    <property type="taxonomic scope" value="Bacteria"/>
</dbReference>
<dbReference type="GO" id="GO:0006355">
    <property type="term" value="P:regulation of DNA-templated transcription"/>
    <property type="evidence" value="ECO:0007669"/>
    <property type="project" value="InterPro"/>
</dbReference>
<dbReference type="PANTHER" id="PTHR32071">
    <property type="entry name" value="TRANSCRIPTIONAL REGULATORY PROTEIN"/>
    <property type="match status" value="1"/>
</dbReference>
<name>Q1IK50_KORVE</name>
<proteinExistence type="predicted"/>
<dbReference type="AlphaFoldDB" id="Q1IK50"/>
<dbReference type="GO" id="GO:0003677">
    <property type="term" value="F:DNA binding"/>
    <property type="evidence" value="ECO:0007669"/>
    <property type="project" value="UniProtKB-KW"/>
</dbReference>
<dbReference type="GO" id="GO:0005524">
    <property type="term" value="F:ATP binding"/>
    <property type="evidence" value="ECO:0007669"/>
    <property type="project" value="UniProtKB-KW"/>
</dbReference>
<accession>Q1IK50</accession>
<evidence type="ECO:0000256" key="4">
    <source>
        <dbReference type="ARBA" id="ARBA00023125"/>
    </source>
</evidence>
<sequence length="379" mass="42219">MSGNLSGISRSGEIFGSILLIDPALARPALVQHQRVGEIHLRTSPRFNVTSSEIPSFEGIVGSSSSLSRALDRVMTVAPTDATVLIHGETGTGKELIAQAVHRLGRRRNGRFVRFNCAAIPLGLLESELFGHEKGAFTGAVARKIGRFELANNGTLFLDEIGDIPLELQAKLLRVLQEREFERLGSNQTLHVNVRLIAASHRDLRQMVREGKFREDLFYRLNIFPITVPALRERRDDIPALIRYFAEDCVRRLDRRVNLVPLETVRALTEYDWPGNIRELQNFMERSVILSQGVELQAPLDDLRWSKPVNGPETQTLSQAEYGHILSVLKTTNWVVGGPAGAALKLGLKRTTLIGKMRKLGLSRSREASVQHSGTVTNR</sequence>
<dbReference type="Proteomes" id="UP000002432">
    <property type="component" value="Chromosome"/>
</dbReference>
<dbReference type="Gene3D" id="1.10.8.60">
    <property type="match status" value="1"/>
</dbReference>
<keyword evidence="5" id="KW-0804">Transcription</keyword>
<dbReference type="InterPro" id="IPR025944">
    <property type="entry name" value="Sigma_54_int_dom_CS"/>
</dbReference>
<dbReference type="PROSITE" id="PS00688">
    <property type="entry name" value="SIGMA54_INTERACT_3"/>
    <property type="match status" value="1"/>
</dbReference>
<dbReference type="InterPro" id="IPR009057">
    <property type="entry name" value="Homeodomain-like_sf"/>
</dbReference>
<protein>
    <submittedName>
        <fullName evidence="7">DNA-binding protein Fis</fullName>
    </submittedName>
</protein>
<dbReference type="CDD" id="cd00009">
    <property type="entry name" value="AAA"/>
    <property type="match status" value="1"/>
</dbReference>
<evidence type="ECO:0000256" key="2">
    <source>
        <dbReference type="ARBA" id="ARBA00022840"/>
    </source>
</evidence>
<keyword evidence="8" id="KW-1185">Reference proteome</keyword>
<gene>
    <name evidence="7" type="ordered locus">Acid345_3750</name>
</gene>
<dbReference type="InterPro" id="IPR027417">
    <property type="entry name" value="P-loop_NTPase"/>
</dbReference>
<dbReference type="EMBL" id="CP000360">
    <property type="protein sequence ID" value="ABF42750.1"/>
    <property type="molecule type" value="Genomic_DNA"/>
</dbReference>
<dbReference type="InterPro" id="IPR002078">
    <property type="entry name" value="Sigma_54_int"/>
</dbReference>
<evidence type="ECO:0000313" key="7">
    <source>
        <dbReference type="EMBL" id="ABF42750.1"/>
    </source>
</evidence>
<dbReference type="RefSeq" id="WP_011524549.1">
    <property type="nucleotide sequence ID" value="NC_008009.1"/>
</dbReference>
<dbReference type="InterPro" id="IPR058031">
    <property type="entry name" value="AAA_lid_NorR"/>
</dbReference>
<dbReference type="HOGENOM" id="CLU_000445_0_7_0"/>
<dbReference type="Pfam" id="PF25601">
    <property type="entry name" value="AAA_lid_14"/>
    <property type="match status" value="1"/>
</dbReference>